<dbReference type="InterPro" id="IPR010200">
    <property type="entry name" value="HflC"/>
</dbReference>
<dbReference type="GO" id="GO:0006508">
    <property type="term" value="P:proteolysis"/>
    <property type="evidence" value="ECO:0007669"/>
    <property type="project" value="UniProtKB-KW"/>
</dbReference>
<reference evidence="7 8" key="1">
    <citation type="submission" date="2023-07" db="EMBL/GenBank/DDBJ databases">
        <title>Sorghum-associated microbial communities from plants grown in Nebraska, USA.</title>
        <authorList>
            <person name="Schachtman D."/>
        </authorList>
    </citation>
    <scope>NUCLEOTIDE SEQUENCE [LARGE SCALE GENOMIC DNA]</scope>
    <source>
        <strain evidence="7 8">DS1027</strain>
    </source>
</reference>
<dbReference type="InterPro" id="IPR036013">
    <property type="entry name" value="Band_7/SPFH_dom_sf"/>
</dbReference>
<evidence type="ECO:0000256" key="2">
    <source>
        <dbReference type="ARBA" id="ARBA00007862"/>
    </source>
</evidence>
<keyword evidence="7" id="KW-0378">Hydrolase</keyword>
<evidence type="ECO:0000259" key="6">
    <source>
        <dbReference type="SMART" id="SM00244"/>
    </source>
</evidence>
<dbReference type="RefSeq" id="WP_022677495.1">
    <property type="nucleotide sequence ID" value="NZ_CP140000.1"/>
</dbReference>
<dbReference type="Gene3D" id="3.30.479.30">
    <property type="entry name" value="Band 7 domain"/>
    <property type="match status" value="1"/>
</dbReference>
<keyword evidence="4" id="KW-1133">Transmembrane helix</keyword>
<evidence type="ECO:0000256" key="1">
    <source>
        <dbReference type="ARBA" id="ARBA00004167"/>
    </source>
</evidence>
<accession>A0ABU1MRM7</accession>
<keyword evidence="7" id="KW-0645">Protease</keyword>
<evidence type="ECO:0000313" key="7">
    <source>
        <dbReference type="EMBL" id="MDR6512937.1"/>
    </source>
</evidence>
<dbReference type="PIRSF" id="PIRSF005651">
    <property type="entry name" value="HflC"/>
    <property type="match status" value="1"/>
</dbReference>
<dbReference type="GO" id="GO:0008233">
    <property type="term" value="F:peptidase activity"/>
    <property type="evidence" value="ECO:0007669"/>
    <property type="project" value="UniProtKB-KW"/>
</dbReference>
<keyword evidence="8" id="KW-1185">Reference proteome</keyword>
<evidence type="ECO:0000256" key="4">
    <source>
        <dbReference type="ARBA" id="ARBA00022989"/>
    </source>
</evidence>
<evidence type="ECO:0000256" key="3">
    <source>
        <dbReference type="ARBA" id="ARBA00022692"/>
    </source>
</evidence>
<dbReference type="CDD" id="cd03405">
    <property type="entry name" value="SPFH_HflC"/>
    <property type="match status" value="1"/>
</dbReference>
<dbReference type="PANTHER" id="PTHR42911:SF1">
    <property type="entry name" value="MODULATOR OF FTSH PROTEASE HFLC"/>
    <property type="match status" value="1"/>
</dbReference>
<dbReference type="SUPFAM" id="SSF117892">
    <property type="entry name" value="Band 7/SPFH domain"/>
    <property type="match status" value="1"/>
</dbReference>
<feature type="domain" description="Band 7" evidence="6">
    <location>
        <begin position="24"/>
        <end position="199"/>
    </location>
</feature>
<dbReference type="SMART" id="SM00244">
    <property type="entry name" value="PHB"/>
    <property type="match status" value="1"/>
</dbReference>
<evidence type="ECO:0000313" key="8">
    <source>
        <dbReference type="Proteomes" id="UP001184150"/>
    </source>
</evidence>
<dbReference type="Proteomes" id="UP001184150">
    <property type="component" value="Unassembled WGS sequence"/>
</dbReference>
<organism evidence="7 8">
    <name type="scientific">Novosphingobium capsulatum</name>
    <dbReference type="NCBI Taxonomy" id="13688"/>
    <lineage>
        <taxon>Bacteria</taxon>
        <taxon>Pseudomonadati</taxon>
        <taxon>Pseudomonadota</taxon>
        <taxon>Alphaproteobacteria</taxon>
        <taxon>Sphingomonadales</taxon>
        <taxon>Sphingomonadaceae</taxon>
        <taxon>Novosphingobium</taxon>
    </lineage>
</organism>
<dbReference type="Pfam" id="PF01145">
    <property type="entry name" value="Band_7"/>
    <property type="match status" value="1"/>
</dbReference>
<gene>
    <name evidence="7" type="ORF">J2792_003825</name>
</gene>
<comment type="caution">
    <text evidence="7">The sequence shown here is derived from an EMBL/GenBank/DDBJ whole genome shotgun (WGS) entry which is preliminary data.</text>
</comment>
<keyword evidence="3" id="KW-0812">Transmembrane</keyword>
<evidence type="ECO:0000256" key="5">
    <source>
        <dbReference type="ARBA" id="ARBA00023136"/>
    </source>
</evidence>
<sequence length="280" mass="31558">MQPFISLNQRIVAGLVALAVLVMMCVIAVPETEQVVIVRLGQPVRVINRYAPNADFGRTGAGLVWRIPFLEQAVRIDRRVLDVDMERQQVTSLDQRRLEVDAYARFRVIDPIKMYETAGTVDRVAQQLQPILNSVLRQELGKRTFASLLTPERGQAMARIREGLDREAREYGAQVIDVRIKRADLPDGTPLESAFARMATARAQEAATIAAQGQKNAQIIRAQAEAEAARIYAASFGKDPEFYDFYRAMQSYDYTFTQKGSNTSIILSPDNRYLKRFKGD</sequence>
<comment type="subcellular location">
    <subcellularLocation>
        <location evidence="1">Membrane</location>
        <topology evidence="1">Single-pass membrane protein</topology>
    </subcellularLocation>
</comment>
<keyword evidence="5" id="KW-0472">Membrane</keyword>
<dbReference type="EC" id="3.4.-.-" evidence="7"/>
<protein>
    <submittedName>
        <fullName evidence="7">Membrane protease subunit HflC</fullName>
        <ecNumber evidence="7">3.4.-.-</ecNumber>
    </submittedName>
</protein>
<dbReference type="EMBL" id="JAVDRD010000013">
    <property type="protein sequence ID" value="MDR6512937.1"/>
    <property type="molecule type" value="Genomic_DNA"/>
</dbReference>
<proteinExistence type="inferred from homology"/>
<dbReference type="InterPro" id="IPR001107">
    <property type="entry name" value="Band_7"/>
</dbReference>
<name>A0ABU1MRM7_9SPHN</name>
<comment type="similarity">
    <text evidence="2">Belongs to the band 7/mec-2 family. HflC subfamily.</text>
</comment>
<dbReference type="PANTHER" id="PTHR42911">
    <property type="entry name" value="MODULATOR OF FTSH PROTEASE HFLC"/>
    <property type="match status" value="1"/>
</dbReference>